<dbReference type="CDD" id="cd02619">
    <property type="entry name" value="Peptidase_C1"/>
    <property type="match status" value="1"/>
</dbReference>
<dbReference type="InterPro" id="IPR011050">
    <property type="entry name" value="Pectin_lyase_fold/virulence"/>
</dbReference>
<evidence type="ECO:0000256" key="1">
    <source>
        <dbReference type="ARBA" id="ARBA00008455"/>
    </source>
</evidence>
<comment type="similarity">
    <text evidence="1">Belongs to the peptidase C1 family.</text>
</comment>
<dbReference type="InterPro" id="IPR038765">
    <property type="entry name" value="Papain-like_cys_pep_sf"/>
</dbReference>
<dbReference type="PANTHER" id="PTHR12411">
    <property type="entry name" value="CYSTEINE PROTEASE FAMILY C1-RELATED"/>
    <property type="match status" value="1"/>
</dbReference>
<dbReference type="SUPFAM" id="SSF54001">
    <property type="entry name" value="Cysteine proteinases"/>
    <property type="match status" value="1"/>
</dbReference>
<reference evidence="3" key="1">
    <citation type="submission" date="2019-04" db="EMBL/GenBank/DDBJ databases">
        <title>Evolution of Biomass-Degrading Anaerobic Consortia Revealed by Metagenomics.</title>
        <authorList>
            <person name="Peng X."/>
        </authorList>
    </citation>
    <scope>NUCLEOTIDE SEQUENCE</scope>
    <source>
        <strain evidence="3">SIG13</strain>
    </source>
</reference>
<dbReference type="AlphaFoldDB" id="A0A8T3VHU7"/>
<dbReference type="InterPro" id="IPR000668">
    <property type="entry name" value="Peptidase_C1A_C"/>
</dbReference>
<dbReference type="InterPro" id="IPR013128">
    <property type="entry name" value="Peptidase_C1A"/>
</dbReference>
<name>A0A8T3VHU7_9EURY</name>
<evidence type="ECO:0000313" key="3">
    <source>
        <dbReference type="EMBL" id="MBE6511074.1"/>
    </source>
</evidence>
<dbReference type="InterPro" id="IPR013783">
    <property type="entry name" value="Ig-like_fold"/>
</dbReference>
<feature type="domain" description="Peptidase C1A papain C-terminal" evidence="2">
    <location>
        <begin position="430"/>
        <end position="661"/>
    </location>
</feature>
<dbReference type="Proteomes" id="UP000713479">
    <property type="component" value="Unassembled WGS sequence"/>
</dbReference>
<comment type="caution">
    <text evidence="3">The sequence shown here is derived from an EMBL/GenBank/DDBJ whole genome shotgun (WGS) entry which is preliminary data.</text>
</comment>
<dbReference type="GO" id="GO:0008234">
    <property type="term" value="F:cysteine-type peptidase activity"/>
    <property type="evidence" value="ECO:0007669"/>
    <property type="project" value="InterPro"/>
</dbReference>
<accession>A0A8T3VHU7</accession>
<dbReference type="Gene3D" id="3.90.70.10">
    <property type="entry name" value="Cysteine proteinases"/>
    <property type="match status" value="1"/>
</dbReference>
<protein>
    <recommendedName>
        <fullName evidence="2">Peptidase C1A papain C-terminal domain-containing protein</fullName>
    </recommendedName>
</protein>
<sequence>MISISAVSAEGNFTSIQNEIADSAERIDITQDYTYDEKADTIIDSGIIVNKTNFLIDGHGHTLNGNNQTRIFHVVGNNVVIANLNFVNGNGNIGGAIICEGSTTIYNCTFSNNYASSDGGAVVFKTNGQVIASTFTDNYSPDSAAIAVYESEVSINSSLFTSSIELEKGYISGSKASIIVNNSIFANTISKYAAIISDRTTLIQNSRFINLHAKESGGAIILKEIDDAIIINSTFINVTSQKNAGAVLLDAPGFKYKNNGTLMIHECEFINCSSNFGGAVVLLGGNASITKTDFINNKAVFDGGAVYTSFNNLRIANTIFEGNSLIYDDKDMAHGGAIYSDVCDLEIYNTKFSNNDNNAIYAYDSNIIVNATFLNNTEAIHGVFLNKYNVYYNTDTSDIFIFNDTFFPFVISEKGAKLNFTNNDIVIKKLPSKYNSADWGWVSSIKDQGADNSCWAFGTAAAIESSILADTDVEYDFSENNIQNSMIRYSKYGALTSEGGDILMSALYALNWFGMLPTYDDTYDEYGKIPLLISGEDNIHIQDAVLIKARKNVTDNFNIKRAILEYGAITTGIKSVGAPYYNSTNAAQYYNNASDIDCNHIIAVVGWDDTYSKNNFIITPPGDGAWIVKNSYGTKHGDEGFDYVSYYDLTLFSEESMAYLFDNNESYDTNYQRDFGGELELNKTDGVTYRTTYTCVQDGYLSAIGSWFEQDSPFTYNIYINDKLILNHTEKSPFTGYHTVPLYEYISVDEGDEIAVELTNTMFPTIKKSRVHYETNKSFVLNNGKWFDLANMDRTLSLKVYTQSSVEGLATGDIKKVYKNGTQFEANVKVAGADVVFEINGNKYTRTSNEKGVASLNINLEPNNYTIKTTYNGKTVQNDIEVLPTLIGQDLVKYYRNDSQFYVELIDGQCNPVPNTNITMNINGVFYERTTNDKGIARLNINLNPGKYILTAIDPLTGYEEAFNITVLPVLTANDINMTYRDGTQFKATIVDGQGKPISGVNITFNVNGVFYQRTTDGNGTAKLNINLMAGEYIITSQYESAVTSNTITIKE</sequence>
<dbReference type="EMBL" id="SUTF01000008">
    <property type="protein sequence ID" value="MBE6511074.1"/>
    <property type="molecule type" value="Genomic_DNA"/>
</dbReference>
<dbReference type="Gene3D" id="2.60.40.10">
    <property type="entry name" value="Immunoglobulins"/>
    <property type="match status" value="1"/>
</dbReference>
<dbReference type="GO" id="GO:0006508">
    <property type="term" value="P:proteolysis"/>
    <property type="evidence" value="ECO:0007669"/>
    <property type="project" value="InterPro"/>
</dbReference>
<organism evidence="3 4">
    <name type="scientific">Methanobrevibacter millerae</name>
    <dbReference type="NCBI Taxonomy" id="230361"/>
    <lineage>
        <taxon>Archaea</taxon>
        <taxon>Methanobacteriati</taxon>
        <taxon>Methanobacteriota</taxon>
        <taxon>Methanomada group</taxon>
        <taxon>Methanobacteria</taxon>
        <taxon>Methanobacteriales</taxon>
        <taxon>Methanobacteriaceae</taxon>
        <taxon>Methanobrevibacter</taxon>
    </lineage>
</organism>
<dbReference type="SUPFAM" id="SSF51126">
    <property type="entry name" value="Pectin lyase-like"/>
    <property type="match status" value="2"/>
</dbReference>
<gene>
    <name evidence="3" type="ORF">E7Z74_07415</name>
</gene>
<evidence type="ECO:0000259" key="2">
    <source>
        <dbReference type="SMART" id="SM00645"/>
    </source>
</evidence>
<evidence type="ECO:0000313" key="4">
    <source>
        <dbReference type="Proteomes" id="UP000713479"/>
    </source>
</evidence>
<dbReference type="Pfam" id="PF00112">
    <property type="entry name" value="Peptidase_C1"/>
    <property type="match status" value="1"/>
</dbReference>
<proteinExistence type="inferred from homology"/>
<dbReference type="SMART" id="SM00645">
    <property type="entry name" value="Pept_C1"/>
    <property type="match status" value="1"/>
</dbReference>